<dbReference type="InterPro" id="IPR036291">
    <property type="entry name" value="NAD(P)-bd_dom_sf"/>
</dbReference>
<dbReference type="FunFam" id="1.10.3730.10:FF:000001">
    <property type="entry name" value="Pyrroline-5-carboxylate reductase"/>
    <property type="match status" value="1"/>
</dbReference>
<feature type="domain" description="Pyrroline-5-carboxylate reductase dimerisation" evidence="10">
    <location>
        <begin position="166"/>
        <end position="268"/>
    </location>
</feature>
<dbReference type="PANTHER" id="PTHR11645:SF49">
    <property type="entry name" value="PYRROLINE-5-CARBOXYLATE REDUCTASE 1"/>
    <property type="match status" value="1"/>
</dbReference>
<evidence type="ECO:0000256" key="8">
    <source>
        <dbReference type="PIRSR" id="PIRSR000193-1"/>
    </source>
</evidence>
<evidence type="ECO:0000256" key="2">
    <source>
        <dbReference type="ARBA" id="ARBA00022650"/>
    </source>
</evidence>
<dbReference type="InterPro" id="IPR008927">
    <property type="entry name" value="6-PGluconate_DH-like_C_sf"/>
</dbReference>
<name>A0A268P4I6_SHOCL</name>
<accession>A0A268P4I6</accession>
<comment type="subcellular location">
    <subcellularLocation>
        <location evidence="6">Cytoplasm</location>
    </subcellularLocation>
</comment>
<dbReference type="GO" id="GO:0004735">
    <property type="term" value="F:pyrroline-5-carboxylate reductase activity"/>
    <property type="evidence" value="ECO:0007669"/>
    <property type="project" value="UniProtKB-UniRule"/>
</dbReference>
<dbReference type="SUPFAM" id="SSF48179">
    <property type="entry name" value="6-phosphogluconate dehydrogenase C-terminal domain-like"/>
    <property type="match status" value="1"/>
</dbReference>
<reference evidence="11 12" key="1">
    <citation type="submission" date="2017-07" db="EMBL/GenBank/DDBJ databases">
        <title>Isolation and whole genome analysis of endospore-forming bacteria from heroin.</title>
        <authorList>
            <person name="Kalinowski J."/>
            <person name="Ahrens B."/>
            <person name="Al-Dilaimi A."/>
            <person name="Winkler A."/>
            <person name="Wibberg D."/>
            <person name="Schleenbecker U."/>
            <person name="Ruckert C."/>
            <person name="Wolfel R."/>
            <person name="Grass G."/>
        </authorList>
    </citation>
    <scope>NUCLEOTIDE SEQUENCE [LARGE SCALE GENOMIC DNA]</scope>
    <source>
        <strain evidence="11 12">7539</strain>
    </source>
</reference>
<dbReference type="InterPro" id="IPR000304">
    <property type="entry name" value="Pyrroline-COOH_reductase"/>
</dbReference>
<proteinExistence type="inferred from homology"/>
<comment type="similarity">
    <text evidence="1 6">Belongs to the pyrroline-5-carboxylate reductase family.</text>
</comment>
<keyword evidence="6" id="KW-0963">Cytoplasm</keyword>
<dbReference type="NCBIfam" id="TIGR00112">
    <property type="entry name" value="proC"/>
    <property type="match status" value="1"/>
</dbReference>
<keyword evidence="6" id="KW-0028">Amino-acid biosynthesis</keyword>
<dbReference type="AlphaFoldDB" id="A0A268P4I6"/>
<dbReference type="SUPFAM" id="SSF51735">
    <property type="entry name" value="NAD(P)-binding Rossmann-fold domains"/>
    <property type="match status" value="1"/>
</dbReference>
<dbReference type="GO" id="GO:0005737">
    <property type="term" value="C:cytoplasm"/>
    <property type="evidence" value="ECO:0007669"/>
    <property type="project" value="UniProtKB-SubCell"/>
</dbReference>
<evidence type="ECO:0000259" key="9">
    <source>
        <dbReference type="Pfam" id="PF03807"/>
    </source>
</evidence>
<keyword evidence="3 6" id="KW-0521">NADP</keyword>
<dbReference type="EMBL" id="NPCC01000004">
    <property type="protein sequence ID" value="PAE90578.1"/>
    <property type="molecule type" value="Genomic_DNA"/>
</dbReference>
<evidence type="ECO:0000256" key="3">
    <source>
        <dbReference type="ARBA" id="ARBA00022857"/>
    </source>
</evidence>
<sequence>MTHQTTVAILGAGSMAEALIGGIAKTNGGKAPHITVLNANNRKRLNQLHAAYGVQAAQSYEEAVKGKDVIVLAIKPHNVQEVADSLVSLLDPQKQLVISVAAGIKLETLESWLPADTAVIRAMPNTSARVLASATTLSIGTYATERQLAFAKTLFSSIGTVTVVDEQQMDAATGIAGSGPAYIYYVAEAMLNAAIAEGLSPTEARALINQTIGGAAKQLSNSSKSPKDLYKEIMSPNGTTEAAIAHLDHSSAQELFQQAIHQAVKRSAAIGASFERDPIHKHQ</sequence>
<dbReference type="Proteomes" id="UP000216207">
    <property type="component" value="Unassembled WGS sequence"/>
</dbReference>
<keyword evidence="4 6" id="KW-0560">Oxidoreductase</keyword>
<comment type="function">
    <text evidence="5 6">Catalyzes the reduction of 1-pyrroline-5-carboxylate (PCA) to L-proline.</text>
</comment>
<evidence type="ECO:0000256" key="5">
    <source>
        <dbReference type="ARBA" id="ARBA00058118"/>
    </source>
</evidence>
<dbReference type="EC" id="1.5.1.2" evidence="6 7"/>
<keyword evidence="2 6" id="KW-0641">Proline biosynthesis</keyword>
<dbReference type="Gene3D" id="3.40.50.720">
    <property type="entry name" value="NAD(P)-binding Rossmann-like Domain"/>
    <property type="match status" value="1"/>
</dbReference>
<feature type="domain" description="Pyrroline-5-carboxylate reductase catalytic N-terminal" evidence="9">
    <location>
        <begin position="6"/>
        <end position="103"/>
    </location>
</feature>
<comment type="pathway">
    <text evidence="6">Amino-acid biosynthesis; L-proline biosynthesis; L-proline from L-glutamate 5-semialdehyde: step 1/1.</text>
</comment>
<dbReference type="UniPathway" id="UPA00098">
    <property type="reaction ID" value="UER00361"/>
</dbReference>
<dbReference type="GO" id="GO:0055129">
    <property type="term" value="P:L-proline biosynthetic process"/>
    <property type="evidence" value="ECO:0007669"/>
    <property type="project" value="UniProtKB-UniRule"/>
</dbReference>
<dbReference type="InterPro" id="IPR029036">
    <property type="entry name" value="P5CR_dimer"/>
</dbReference>
<organism evidence="11 12">
    <name type="scientific">Shouchella clausii</name>
    <name type="common">Alkalihalobacillus clausii</name>
    <dbReference type="NCBI Taxonomy" id="79880"/>
    <lineage>
        <taxon>Bacteria</taxon>
        <taxon>Bacillati</taxon>
        <taxon>Bacillota</taxon>
        <taxon>Bacilli</taxon>
        <taxon>Bacillales</taxon>
        <taxon>Bacillaceae</taxon>
        <taxon>Shouchella</taxon>
    </lineage>
</organism>
<evidence type="ECO:0000256" key="6">
    <source>
        <dbReference type="HAMAP-Rule" id="MF_01925"/>
    </source>
</evidence>
<feature type="binding site" evidence="8">
    <location>
        <begin position="10"/>
        <end position="15"/>
    </location>
    <ligand>
        <name>NADP(+)</name>
        <dbReference type="ChEBI" id="CHEBI:58349"/>
    </ligand>
</feature>
<dbReference type="PANTHER" id="PTHR11645">
    <property type="entry name" value="PYRROLINE-5-CARBOXYLATE REDUCTASE"/>
    <property type="match status" value="1"/>
</dbReference>
<dbReference type="InterPro" id="IPR028939">
    <property type="entry name" value="P5C_Rdtase_cat_N"/>
</dbReference>
<evidence type="ECO:0000256" key="1">
    <source>
        <dbReference type="ARBA" id="ARBA00005525"/>
    </source>
</evidence>
<dbReference type="Pfam" id="PF14748">
    <property type="entry name" value="P5CR_dimer"/>
    <property type="match status" value="1"/>
</dbReference>
<dbReference type="PIRSF" id="PIRSF000193">
    <property type="entry name" value="Pyrrol-5-carb_rd"/>
    <property type="match status" value="1"/>
</dbReference>
<dbReference type="RefSeq" id="WP_095236212.1">
    <property type="nucleotide sequence ID" value="NZ_BOQQ01000005.1"/>
</dbReference>
<comment type="catalytic activity">
    <reaction evidence="6">
        <text>L-proline + NADP(+) = (S)-1-pyrroline-5-carboxylate + NADPH + 2 H(+)</text>
        <dbReference type="Rhea" id="RHEA:14109"/>
        <dbReference type="ChEBI" id="CHEBI:15378"/>
        <dbReference type="ChEBI" id="CHEBI:17388"/>
        <dbReference type="ChEBI" id="CHEBI:57783"/>
        <dbReference type="ChEBI" id="CHEBI:58349"/>
        <dbReference type="ChEBI" id="CHEBI:60039"/>
        <dbReference type="EC" id="1.5.1.2"/>
    </reaction>
</comment>
<gene>
    <name evidence="6 11" type="primary">proC</name>
    <name evidence="11" type="ORF">CHH72_01445</name>
</gene>
<feature type="binding site" evidence="8">
    <location>
        <begin position="73"/>
        <end position="76"/>
    </location>
    <ligand>
        <name>NADP(+)</name>
        <dbReference type="ChEBI" id="CHEBI:58349"/>
    </ligand>
</feature>
<protein>
    <recommendedName>
        <fullName evidence="6 7">Pyrroline-5-carboxylate reductase</fullName>
        <shortName evidence="6">P5C reductase</shortName>
        <shortName evidence="6">P5CR</shortName>
        <ecNumber evidence="6 7">1.5.1.2</ecNumber>
    </recommendedName>
    <alternativeName>
        <fullName evidence="6">PCA reductase</fullName>
    </alternativeName>
</protein>
<evidence type="ECO:0000259" key="10">
    <source>
        <dbReference type="Pfam" id="PF14748"/>
    </source>
</evidence>
<dbReference type="Gene3D" id="1.10.3730.10">
    <property type="entry name" value="ProC C-terminal domain-like"/>
    <property type="match status" value="1"/>
</dbReference>
<comment type="caution">
    <text evidence="11">The sequence shown here is derived from an EMBL/GenBank/DDBJ whole genome shotgun (WGS) entry which is preliminary data.</text>
</comment>
<dbReference type="HAMAP" id="MF_01925">
    <property type="entry name" value="P5C_reductase"/>
    <property type="match status" value="1"/>
</dbReference>
<comment type="catalytic activity">
    <reaction evidence="6">
        <text>L-proline + NAD(+) = (S)-1-pyrroline-5-carboxylate + NADH + 2 H(+)</text>
        <dbReference type="Rhea" id="RHEA:14105"/>
        <dbReference type="ChEBI" id="CHEBI:15378"/>
        <dbReference type="ChEBI" id="CHEBI:17388"/>
        <dbReference type="ChEBI" id="CHEBI:57540"/>
        <dbReference type="ChEBI" id="CHEBI:57945"/>
        <dbReference type="ChEBI" id="CHEBI:60039"/>
        <dbReference type="EC" id="1.5.1.2"/>
    </reaction>
</comment>
<evidence type="ECO:0000313" key="12">
    <source>
        <dbReference type="Proteomes" id="UP000216207"/>
    </source>
</evidence>
<dbReference type="Pfam" id="PF03807">
    <property type="entry name" value="F420_oxidored"/>
    <property type="match status" value="1"/>
</dbReference>
<evidence type="ECO:0000256" key="7">
    <source>
        <dbReference type="NCBIfam" id="TIGR00112"/>
    </source>
</evidence>
<evidence type="ECO:0000313" key="11">
    <source>
        <dbReference type="EMBL" id="PAE90578.1"/>
    </source>
</evidence>
<evidence type="ECO:0000256" key="4">
    <source>
        <dbReference type="ARBA" id="ARBA00023002"/>
    </source>
</evidence>